<evidence type="ECO:0000313" key="1">
    <source>
        <dbReference type="EMBL" id="KAJ8407611.1"/>
    </source>
</evidence>
<reference evidence="1" key="1">
    <citation type="journal article" date="2023" name="Science">
        <title>Genome structures resolve the early diversification of teleost fishes.</title>
        <authorList>
            <person name="Parey E."/>
            <person name="Louis A."/>
            <person name="Montfort J."/>
            <person name="Bouchez O."/>
            <person name="Roques C."/>
            <person name="Iampietro C."/>
            <person name="Lluch J."/>
            <person name="Castinel A."/>
            <person name="Donnadieu C."/>
            <person name="Desvignes T."/>
            <person name="Floi Bucao C."/>
            <person name="Jouanno E."/>
            <person name="Wen M."/>
            <person name="Mejri S."/>
            <person name="Dirks R."/>
            <person name="Jansen H."/>
            <person name="Henkel C."/>
            <person name="Chen W.J."/>
            <person name="Zahm M."/>
            <person name="Cabau C."/>
            <person name="Klopp C."/>
            <person name="Thompson A.W."/>
            <person name="Robinson-Rechavi M."/>
            <person name="Braasch I."/>
            <person name="Lecointre G."/>
            <person name="Bobe J."/>
            <person name="Postlethwait J.H."/>
            <person name="Berthelot C."/>
            <person name="Roest Crollius H."/>
            <person name="Guiguen Y."/>
        </authorList>
    </citation>
    <scope>NUCLEOTIDE SEQUENCE</scope>
    <source>
        <strain evidence="1">NC1722</strain>
    </source>
</reference>
<gene>
    <name evidence="1" type="ORF">AAFF_G00274680</name>
</gene>
<name>A0AAD7SS37_9TELE</name>
<dbReference type="AlphaFoldDB" id="A0AAD7SS37"/>
<organism evidence="1 2">
    <name type="scientific">Aldrovandia affinis</name>
    <dbReference type="NCBI Taxonomy" id="143900"/>
    <lineage>
        <taxon>Eukaryota</taxon>
        <taxon>Metazoa</taxon>
        <taxon>Chordata</taxon>
        <taxon>Craniata</taxon>
        <taxon>Vertebrata</taxon>
        <taxon>Euteleostomi</taxon>
        <taxon>Actinopterygii</taxon>
        <taxon>Neopterygii</taxon>
        <taxon>Teleostei</taxon>
        <taxon>Notacanthiformes</taxon>
        <taxon>Halosauridae</taxon>
        <taxon>Aldrovandia</taxon>
    </lineage>
</organism>
<protein>
    <submittedName>
        <fullName evidence="1">Uncharacterized protein</fullName>
    </submittedName>
</protein>
<dbReference type="EMBL" id="JAINUG010000038">
    <property type="protein sequence ID" value="KAJ8407611.1"/>
    <property type="molecule type" value="Genomic_DNA"/>
</dbReference>
<accession>A0AAD7SS37</accession>
<sequence length="96" mass="10905">MLLSSAGGKLMDEWAISRITEPRLGARCGMKAGRVNLLGLNGMEEESAFDRGSGVQSTFAVWLQLRRPSVCLYAEREKRWVFKLAMEKVYSNEQYQ</sequence>
<proteinExistence type="predicted"/>
<keyword evidence="2" id="KW-1185">Reference proteome</keyword>
<evidence type="ECO:0000313" key="2">
    <source>
        <dbReference type="Proteomes" id="UP001221898"/>
    </source>
</evidence>
<comment type="caution">
    <text evidence="1">The sequence shown here is derived from an EMBL/GenBank/DDBJ whole genome shotgun (WGS) entry which is preliminary data.</text>
</comment>
<dbReference type="Proteomes" id="UP001221898">
    <property type="component" value="Unassembled WGS sequence"/>
</dbReference>